<feature type="chain" id="PRO_5006880429" evidence="1">
    <location>
        <begin position="22"/>
        <end position="77"/>
    </location>
</feature>
<feature type="signal peptide" evidence="1">
    <location>
        <begin position="1"/>
        <end position="21"/>
    </location>
</feature>
<protein>
    <submittedName>
        <fullName evidence="2">Uncharacterized protein</fullName>
    </submittedName>
</protein>
<evidence type="ECO:0000256" key="1">
    <source>
        <dbReference type="SAM" id="SignalP"/>
    </source>
</evidence>
<evidence type="ECO:0000313" key="2">
    <source>
        <dbReference type="EMBL" id="KRZ32005.1"/>
    </source>
</evidence>
<evidence type="ECO:0000313" key="3">
    <source>
        <dbReference type="Proteomes" id="UP000054826"/>
    </source>
</evidence>
<dbReference type="AlphaFoldDB" id="A0A0V1JBT4"/>
<accession>A0A0V1JBT4</accession>
<proteinExistence type="predicted"/>
<organism evidence="2 3">
    <name type="scientific">Trichinella pseudospiralis</name>
    <name type="common">Parasitic roundworm</name>
    <dbReference type="NCBI Taxonomy" id="6337"/>
    <lineage>
        <taxon>Eukaryota</taxon>
        <taxon>Metazoa</taxon>
        <taxon>Ecdysozoa</taxon>
        <taxon>Nematoda</taxon>
        <taxon>Enoplea</taxon>
        <taxon>Dorylaimia</taxon>
        <taxon>Trichinellida</taxon>
        <taxon>Trichinellidae</taxon>
        <taxon>Trichinella</taxon>
    </lineage>
</organism>
<feature type="non-terminal residue" evidence="2">
    <location>
        <position position="77"/>
    </location>
</feature>
<reference evidence="2 3" key="1">
    <citation type="submission" date="2015-01" db="EMBL/GenBank/DDBJ databases">
        <title>Evolution of Trichinella species and genotypes.</title>
        <authorList>
            <person name="Korhonen P.K."/>
            <person name="Edoardo P."/>
            <person name="Giuseppe L.R."/>
            <person name="Gasser R.B."/>
        </authorList>
    </citation>
    <scope>NUCLEOTIDE SEQUENCE [LARGE SCALE GENOMIC DNA]</scope>
    <source>
        <strain evidence="2">ISS176</strain>
    </source>
</reference>
<sequence>MTAAKGSILVFVLLHIGKVEYHYYLKIKRMKQRKSENADDVKQITNGNTLRFVLTESIFCYGEFCQIVYILTELQMS</sequence>
<dbReference type="Proteomes" id="UP000054826">
    <property type="component" value="Unassembled WGS sequence"/>
</dbReference>
<keyword evidence="1" id="KW-0732">Signal</keyword>
<comment type="caution">
    <text evidence="2">The sequence shown here is derived from an EMBL/GenBank/DDBJ whole genome shotgun (WGS) entry which is preliminary data.</text>
</comment>
<gene>
    <name evidence="2" type="ORF">T4C_6957</name>
</gene>
<dbReference type="EMBL" id="JYDV01000114">
    <property type="protein sequence ID" value="KRZ32005.1"/>
    <property type="molecule type" value="Genomic_DNA"/>
</dbReference>
<name>A0A0V1JBT4_TRIPS</name>